<organism evidence="1 2">
    <name type="scientific">Heterostelium pallidum (strain ATCC 26659 / Pp 5 / PN500)</name>
    <name type="common">Cellular slime mold</name>
    <name type="synonym">Polysphondylium pallidum</name>
    <dbReference type="NCBI Taxonomy" id="670386"/>
    <lineage>
        <taxon>Eukaryota</taxon>
        <taxon>Amoebozoa</taxon>
        <taxon>Evosea</taxon>
        <taxon>Eumycetozoa</taxon>
        <taxon>Dictyostelia</taxon>
        <taxon>Acytosteliales</taxon>
        <taxon>Acytosteliaceae</taxon>
        <taxon>Heterostelium</taxon>
    </lineage>
</organism>
<gene>
    <name evidence="1" type="ORF">PPL_06990</name>
</gene>
<dbReference type="InParanoid" id="D3BE37"/>
<dbReference type="GeneID" id="31362471"/>
<protein>
    <submittedName>
        <fullName evidence="1">Uncharacterized protein</fullName>
    </submittedName>
</protein>
<dbReference type="AlphaFoldDB" id="D3BE37"/>
<accession>D3BE37</accession>
<evidence type="ECO:0000313" key="1">
    <source>
        <dbReference type="EMBL" id="EFA80168.1"/>
    </source>
</evidence>
<dbReference type="RefSeq" id="XP_020432288.1">
    <property type="nucleotide sequence ID" value="XM_020577840.1"/>
</dbReference>
<dbReference type="Proteomes" id="UP000001396">
    <property type="component" value="Unassembled WGS sequence"/>
</dbReference>
<comment type="caution">
    <text evidence="1">The sequence shown here is derived from an EMBL/GenBank/DDBJ whole genome shotgun (WGS) entry which is preliminary data.</text>
</comment>
<dbReference type="EMBL" id="ADBJ01000031">
    <property type="protein sequence ID" value="EFA80168.1"/>
    <property type="molecule type" value="Genomic_DNA"/>
</dbReference>
<evidence type="ECO:0000313" key="2">
    <source>
        <dbReference type="Proteomes" id="UP000001396"/>
    </source>
</evidence>
<reference evidence="1 2" key="1">
    <citation type="journal article" date="2011" name="Genome Res.">
        <title>Phylogeny-wide analysis of social amoeba genomes highlights ancient origins for complex intercellular communication.</title>
        <authorList>
            <person name="Heidel A.J."/>
            <person name="Lawal H.M."/>
            <person name="Felder M."/>
            <person name="Schilde C."/>
            <person name="Helps N.R."/>
            <person name="Tunggal B."/>
            <person name="Rivero F."/>
            <person name="John U."/>
            <person name="Schleicher M."/>
            <person name="Eichinger L."/>
            <person name="Platzer M."/>
            <person name="Noegel A.A."/>
            <person name="Schaap P."/>
            <person name="Gloeckner G."/>
        </authorList>
    </citation>
    <scope>NUCLEOTIDE SEQUENCE [LARGE SCALE GENOMIC DNA]</scope>
    <source>
        <strain evidence="2">ATCC 26659 / Pp 5 / PN500</strain>
    </source>
</reference>
<proteinExistence type="predicted"/>
<name>D3BE37_HETP5</name>
<sequence>MSFKFLAKLNPQQILSSGGRSHLFNPSQSSLIGVRNYRRKSNKAEKDIEDEYVFRNESVVIQPEKRRVGRPKKSSPFTTVATEIHEPVVNERVDTPHTVKENHKRARRFVQHLKTQGQKTEEMEKPLYTMFTGKGSLTDSGFVF</sequence>
<keyword evidence="2" id="KW-1185">Reference proteome</keyword>